<reference evidence="5 6" key="1">
    <citation type="submission" date="2021-01" db="EMBL/GenBank/DDBJ databases">
        <title>Genome seq and assembly of Devosia sp. G19.</title>
        <authorList>
            <person name="Chhetri G."/>
        </authorList>
    </citation>
    <scope>NUCLEOTIDE SEQUENCE [LARGE SCALE GENOMIC DNA]</scope>
    <source>
        <strain evidence="5 6">G19</strain>
    </source>
</reference>
<dbReference type="RefSeq" id="WP_201660060.1">
    <property type="nucleotide sequence ID" value="NZ_CP068047.1"/>
</dbReference>
<name>A0ABX7C2S8_9HYPH</name>
<dbReference type="InterPro" id="IPR008920">
    <property type="entry name" value="TF_FadR/GntR_C"/>
</dbReference>
<evidence type="ECO:0000259" key="4">
    <source>
        <dbReference type="PROSITE" id="PS50949"/>
    </source>
</evidence>
<dbReference type="Gene3D" id="1.20.120.530">
    <property type="entry name" value="GntR ligand-binding domain-like"/>
    <property type="match status" value="1"/>
</dbReference>
<keyword evidence="6" id="KW-1185">Reference proteome</keyword>
<organism evidence="5 6">
    <name type="scientific">Devosia oryziradicis</name>
    <dbReference type="NCBI Taxonomy" id="2801335"/>
    <lineage>
        <taxon>Bacteria</taxon>
        <taxon>Pseudomonadati</taxon>
        <taxon>Pseudomonadota</taxon>
        <taxon>Alphaproteobacteria</taxon>
        <taxon>Hyphomicrobiales</taxon>
        <taxon>Devosiaceae</taxon>
        <taxon>Devosia</taxon>
    </lineage>
</organism>
<dbReference type="InterPro" id="IPR011711">
    <property type="entry name" value="GntR_C"/>
</dbReference>
<keyword evidence="2" id="KW-0238">DNA-binding</keyword>
<dbReference type="SUPFAM" id="SSF48008">
    <property type="entry name" value="GntR ligand-binding domain-like"/>
    <property type="match status" value="1"/>
</dbReference>
<protein>
    <submittedName>
        <fullName evidence="5">GntR family transcriptional regulator</fullName>
    </submittedName>
</protein>
<dbReference type="PANTHER" id="PTHR43537">
    <property type="entry name" value="TRANSCRIPTIONAL REGULATOR, GNTR FAMILY"/>
    <property type="match status" value="1"/>
</dbReference>
<dbReference type="InterPro" id="IPR036390">
    <property type="entry name" value="WH_DNA-bd_sf"/>
</dbReference>
<feature type="domain" description="HTH gntR-type" evidence="4">
    <location>
        <begin position="15"/>
        <end position="82"/>
    </location>
</feature>
<dbReference type="SMART" id="SM00345">
    <property type="entry name" value="HTH_GNTR"/>
    <property type="match status" value="1"/>
</dbReference>
<dbReference type="PRINTS" id="PR00033">
    <property type="entry name" value="HTHASNC"/>
</dbReference>
<dbReference type="PANTHER" id="PTHR43537:SF5">
    <property type="entry name" value="UXU OPERON TRANSCRIPTIONAL REGULATOR"/>
    <property type="match status" value="1"/>
</dbReference>
<dbReference type="Gene3D" id="1.10.10.10">
    <property type="entry name" value="Winged helix-like DNA-binding domain superfamily/Winged helix DNA-binding domain"/>
    <property type="match status" value="1"/>
</dbReference>
<dbReference type="PROSITE" id="PS50949">
    <property type="entry name" value="HTH_GNTR"/>
    <property type="match status" value="1"/>
</dbReference>
<keyword evidence="3" id="KW-0804">Transcription</keyword>
<proteinExistence type="predicted"/>
<evidence type="ECO:0000256" key="2">
    <source>
        <dbReference type="ARBA" id="ARBA00023125"/>
    </source>
</evidence>
<keyword evidence="1" id="KW-0805">Transcription regulation</keyword>
<dbReference type="InterPro" id="IPR000485">
    <property type="entry name" value="AsnC-type_HTH_dom"/>
</dbReference>
<evidence type="ECO:0000313" key="6">
    <source>
        <dbReference type="Proteomes" id="UP000595460"/>
    </source>
</evidence>
<dbReference type="Pfam" id="PF07729">
    <property type="entry name" value="FCD"/>
    <property type="match status" value="1"/>
</dbReference>
<dbReference type="Proteomes" id="UP000595460">
    <property type="component" value="Chromosome"/>
</dbReference>
<dbReference type="SUPFAM" id="SSF46785">
    <property type="entry name" value="Winged helix' DNA-binding domain"/>
    <property type="match status" value="1"/>
</dbReference>
<dbReference type="InterPro" id="IPR000524">
    <property type="entry name" value="Tscrpt_reg_HTH_GntR"/>
</dbReference>
<gene>
    <name evidence="5" type="ORF">JI749_04950</name>
</gene>
<accession>A0ABX7C2S8</accession>
<dbReference type="SMART" id="SM00895">
    <property type="entry name" value="FCD"/>
    <property type="match status" value="1"/>
</dbReference>
<dbReference type="InterPro" id="IPR036388">
    <property type="entry name" value="WH-like_DNA-bd_sf"/>
</dbReference>
<sequence>MAVPSAVAGLLRRPARLGDAVYAAIFERIMALEITPGERISVDAVARELGVSQTPIREALTRLEDEGLVQKTPLVGYSATARLSADEITHLYEIRLQLEPFAARKCAALMPEAVIEQLEALILEMAGLKSGGVEAYAQFAQLDMAFHDQIAVSAGNPLVAEALGRLHAHVHLFRLQARAGVPDDANQEHAALVTAIQARDGDRAEAAMREHIERSWQRFA</sequence>
<dbReference type="EMBL" id="CP068047">
    <property type="protein sequence ID" value="QQR36970.1"/>
    <property type="molecule type" value="Genomic_DNA"/>
</dbReference>
<evidence type="ECO:0000256" key="3">
    <source>
        <dbReference type="ARBA" id="ARBA00023163"/>
    </source>
</evidence>
<dbReference type="Pfam" id="PF00392">
    <property type="entry name" value="GntR"/>
    <property type="match status" value="1"/>
</dbReference>
<evidence type="ECO:0000256" key="1">
    <source>
        <dbReference type="ARBA" id="ARBA00023015"/>
    </source>
</evidence>
<evidence type="ECO:0000313" key="5">
    <source>
        <dbReference type="EMBL" id="QQR36970.1"/>
    </source>
</evidence>